<dbReference type="InterPro" id="IPR037143">
    <property type="entry name" value="4-PPantetheinyl_Trfase_dom_sf"/>
</dbReference>
<dbReference type="KEGG" id="luo:HHL09_08850"/>
<sequence length="216" mass="23897">MIVHVVDPSALADEDALLSLTALEHEQAARFRFEKDARHWRACRSALRRILGEILEIESVFVPLDFAEFGKPFLRDPFGDLHFNLSHCHDLALVAVSCDGPVGVDLEAENRGRSLLGCEQAFCHPEEMATLPEDEELRSGTLLDLWTGKEALLKGLGTGMSLAPETVSLIPRGEHGAGTYPRLQGFKLHRLDHPRLEQHVARLAAPLSSERILIVG</sequence>
<dbReference type="Pfam" id="PF22624">
    <property type="entry name" value="AASDHPPT_N"/>
    <property type="match status" value="1"/>
</dbReference>
<organism evidence="5 6">
    <name type="scientific">Luteolibacter luteus</name>
    <dbReference type="NCBI Taxonomy" id="2728835"/>
    <lineage>
        <taxon>Bacteria</taxon>
        <taxon>Pseudomonadati</taxon>
        <taxon>Verrucomicrobiota</taxon>
        <taxon>Verrucomicrobiia</taxon>
        <taxon>Verrucomicrobiales</taxon>
        <taxon>Verrucomicrobiaceae</taxon>
        <taxon>Luteolibacter</taxon>
    </lineage>
</organism>
<gene>
    <name evidence="5" type="ORF">HHL09_08850</name>
</gene>
<dbReference type="PANTHER" id="PTHR12215">
    <property type="entry name" value="PHOSPHOPANTETHEINE TRANSFERASE"/>
    <property type="match status" value="1"/>
</dbReference>
<dbReference type="GO" id="GO:0019878">
    <property type="term" value="P:lysine biosynthetic process via aminoadipic acid"/>
    <property type="evidence" value="ECO:0007669"/>
    <property type="project" value="TreeGrafter"/>
</dbReference>
<name>A0A858RIK6_9BACT</name>
<evidence type="ECO:0000313" key="5">
    <source>
        <dbReference type="EMBL" id="QJE95883.1"/>
    </source>
</evidence>
<dbReference type="AlphaFoldDB" id="A0A858RIK6"/>
<reference evidence="5 6" key="1">
    <citation type="submission" date="2020-04" db="EMBL/GenBank/DDBJ databases">
        <title>Luteolibacter sp. G-1-1-1 isolated from soil.</title>
        <authorList>
            <person name="Dahal R.H."/>
        </authorList>
    </citation>
    <scope>NUCLEOTIDE SEQUENCE [LARGE SCALE GENOMIC DNA]</scope>
    <source>
        <strain evidence="5 6">G-1-1-1</strain>
    </source>
</reference>
<dbReference type="EMBL" id="CP051774">
    <property type="protein sequence ID" value="QJE95883.1"/>
    <property type="molecule type" value="Genomic_DNA"/>
</dbReference>
<dbReference type="GO" id="GO:0005829">
    <property type="term" value="C:cytosol"/>
    <property type="evidence" value="ECO:0007669"/>
    <property type="project" value="TreeGrafter"/>
</dbReference>
<comment type="similarity">
    <text evidence="1">Belongs to the P-Pant transferase superfamily. Gsp/Sfp/HetI/AcpT family.</text>
</comment>
<dbReference type="GO" id="GO:0000287">
    <property type="term" value="F:magnesium ion binding"/>
    <property type="evidence" value="ECO:0007669"/>
    <property type="project" value="InterPro"/>
</dbReference>
<dbReference type="Proteomes" id="UP000501812">
    <property type="component" value="Chromosome"/>
</dbReference>
<feature type="domain" description="4'-phosphopantetheinyl transferase" evidence="3">
    <location>
        <begin position="101"/>
        <end position="174"/>
    </location>
</feature>
<keyword evidence="2 5" id="KW-0808">Transferase</keyword>
<dbReference type="GO" id="GO:0008897">
    <property type="term" value="F:holo-[acyl-carrier-protein] synthase activity"/>
    <property type="evidence" value="ECO:0007669"/>
    <property type="project" value="InterPro"/>
</dbReference>
<dbReference type="PANTHER" id="PTHR12215:SF10">
    <property type="entry name" value="L-AMINOADIPATE-SEMIALDEHYDE DEHYDROGENASE-PHOSPHOPANTETHEINYL TRANSFERASE"/>
    <property type="match status" value="1"/>
</dbReference>
<dbReference type="RefSeq" id="WP_169454196.1">
    <property type="nucleotide sequence ID" value="NZ_CP051774.1"/>
</dbReference>
<dbReference type="Gene3D" id="3.90.470.20">
    <property type="entry name" value="4'-phosphopantetheinyl transferase domain"/>
    <property type="match status" value="1"/>
</dbReference>
<dbReference type="SUPFAM" id="SSF56214">
    <property type="entry name" value="4'-phosphopantetheinyl transferase"/>
    <property type="match status" value="2"/>
</dbReference>
<evidence type="ECO:0000256" key="1">
    <source>
        <dbReference type="ARBA" id="ARBA00010990"/>
    </source>
</evidence>
<evidence type="ECO:0000256" key="2">
    <source>
        <dbReference type="ARBA" id="ARBA00022679"/>
    </source>
</evidence>
<dbReference type="InterPro" id="IPR050559">
    <property type="entry name" value="P-Pant_transferase_sf"/>
</dbReference>
<evidence type="ECO:0000313" key="6">
    <source>
        <dbReference type="Proteomes" id="UP000501812"/>
    </source>
</evidence>
<protein>
    <submittedName>
        <fullName evidence="5">4'-phosphopantetheinyl transferase superfamily protein</fullName>
    </submittedName>
</protein>
<accession>A0A858RIK6</accession>
<dbReference type="InterPro" id="IPR008278">
    <property type="entry name" value="4-PPantetheinyl_Trfase_dom"/>
</dbReference>
<proteinExistence type="inferred from homology"/>
<feature type="domain" description="4'-phosphopantetheinyl transferase N-terminal" evidence="4">
    <location>
        <begin position="16"/>
        <end position="97"/>
    </location>
</feature>
<keyword evidence="6" id="KW-1185">Reference proteome</keyword>
<dbReference type="Pfam" id="PF01648">
    <property type="entry name" value="ACPS"/>
    <property type="match status" value="1"/>
</dbReference>
<evidence type="ECO:0000259" key="4">
    <source>
        <dbReference type="Pfam" id="PF22624"/>
    </source>
</evidence>
<evidence type="ECO:0000259" key="3">
    <source>
        <dbReference type="Pfam" id="PF01648"/>
    </source>
</evidence>
<dbReference type="InterPro" id="IPR055066">
    <property type="entry name" value="AASDHPPT_N"/>
</dbReference>